<feature type="transmembrane region" description="Helical" evidence="1">
    <location>
        <begin position="6"/>
        <end position="27"/>
    </location>
</feature>
<keyword evidence="1" id="KW-0472">Membrane</keyword>
<organism evidence="2 3">
    <name type="scientific">Actinacidiphila polyblastidii</name>
    <dbReference type="NCBI Taxonomy" id="3110430"/>
    <lineage>
        <taxon>Bacteria</taxon>
        <taxon>Bacillati</taxon>
        <taxon>Actinomycetota</taxon>
        <taxon>Actinomycetes</taxon>
        <taxon>Kitasatosporales</taxon>
        <taxon>Streptomycetaceae</taxon>
        <taxon>Actinacidiphila</taxon>
    </lineage>
</organism>
<feature type="transmembrane region" description="Helical" evidence="1">
    <location>
        <begin position="34"/>
        <end position="59"/>
    </location>
</feature>
<accession>A0ABU7PDQ8</accession>
<evidence type="ECO:0000313" key="2">
    <source>
        <dbReference type="EMBL" id="MEE4543936.1"/>
    </source>
</evidence>
<dbReference type="RefSeq" id="WP_330796768.1">
    <property type="nucleotide sequence ID" value="NZ_JAZEWV010000013.1"/>
</dbReference>
<dbReference type="Proteomes" id="UP001344658">
    <property type="component" value="Unassembled WGS sequence"/>
</dbReference>
<keyword evidence="1" id="KW-1133">Transmembrane helix</keyword>
<dbReference type="EMBL" id="JAZEWV010000013">
    <property type="protein sequence ID" value="MEE4543936.1"/>
    <property type="molecule type" value="Genomic_DNA"/>
</dbReference>
<evidence type="ECO:0000256" key="1">
    <source>
        <dbReference type="SAM" id="Phobius"/>
    </source>
</evidence>
<keyword evidence="1" id="KW-0812">Transmembrane</keyword>
<feature type="transmembrane region" description="Helical" evidence="1">
    <location>
        <begin position="79"/>
        <end position="102"/>
    </location>
</feature>
<comment type="caution">
    <text evidence="2">The sequence shown here is derived from an EMBL/GenBank/DDBJ whole genome shotgun (WGS) entry which is preliminary data.</text>
</comment>
<sequence>MNAVRARRLLECCYVGLIAALAGLGAASGTPAPYVAAILLTLPFGISATVCIYGGYAALKGIGGLWAARTLADGGDPGWLTVSSATLNILALTAAAVANAILAERTLRRREATRAATRAAGPLGA</sequence>
<proteinExistence type="predicted"/>
<name>A0ABU7PDQ8_9ACTN</name>
<protein>
    <submittedName>
        <fullName evidence="2">Uncharacterized protein</fullName>
    </submittedName>
</protein>
<evidence type="ECO:0000313" key="3">
    <source>
        <dbReference type="Proteomes" id="UP001344658"/>
    </source>
</evidence>
<reference evidence="2 3" key="1">
    <citation type="submission" date="2023-12" db="EMBL/GenBank/DDBJ databases">
        <title>Streptomyces sp. V4-01.</title>
        <authorList>
            <person name="Somphong A."/>
            <person name="Phongsopitanun W."/>
        </authorList>
    </citation>
    <scope>NUCLEOTIDE SEQUENCE [LARGE SCALE GENOMIC DNA]</scope>
    <source>
        <strain evidence="2 3">V4-01</strain>
    </source>
</reference>
<gene>
    <name evidence="2" type="ORF">V2S66_18395</name>
</gene>
<keyword evidence="3" id="KW-1185">Reference proteome</keyword>